<keyword evidence="2" id="KW-1185">Reference proteome</keyword>
<sequence>MGQPSCISEAEILENRTTPSIKTHDLDSDFLETCLSSLAKDGFSLLSGDDSYWSDLVKGSVGSPSESIDGVFSDIGDLLEETSSDISSLTHDSSFLNSPISDYFTQPYVPKTEPELITYERESPQLSFEMNYPCEDDSLGSGSSQDVFTNGWCAEWSSIDLYGRERPFVDTELQMQLQIQRNAQICDLLSPIRKYQESLQQKAQKKCNQQNSRRKFSLMNGRGGVNKCGSRASEHLLKPYRTSNISVLRWRQEIWNRFQLPKSHRNNFRQPSVPNVTKNSNIPQNYRIQQTENGCKFAVNQSPPKQSKKHLMKNL</sequence>
<reference evidence="1" key="1">
    <citation type="submission" date="2022-01" db="EMBL/GenBank/DDBJ databases">
        <title>Genome Sequence Resource for Two Populations of Ditylenchus destructor, the Migratory Endoparasitic Phytonematode.</title>
        <authorList>
            <person name="Zhang H."/>
            <person name="Lin R."/>
            <person name="Xie B."/>
        </authorList>
    </citation>
    <scope>NUCLEOTIDE SEQUENCE</scope>
    <source>
        <strain evidence="1">BazhouSP</strain>
    </source>
</reference>
<proteinExistence type="predicted"/>
<dbReference type="EMBL" id="JAKKPZ010000005">
    <property type="protein sequence ID" value="KAI1720749.1"/>
    <property type="molecule type" value="Genomic_DNA"/>
</dbReference>
<name>A0AAD4N8V6_9BILA</name>
<dbReference type="AlphaFoldDB" id="A0AAD4N8V6"/>
<dbReference type="Proteomes" id="UP001201812">
    <property type="component" value="Unassembled WGS sequence"/>
</dbReference>
<evidence type="ECO:0000313" key="1">
    <source>
        <dbReference type="EMBL" id="KAI1720749.1"/>
    </source>
</evidence>
<comment type="caution">
    <text evidence="1">The sequence shown here is derived from an EMBL/GenBank/DDBJ whole genome shotgun (WGS) entry which is preliminary data.</text>
</comment>
<organism evidence="1 2">
    <name type="scientific">Ditylenchus destructor</name>
    <dbReference type="NCBI Taxonomy" id="166010"/>
    <lineage>
        <taxon>Eukaryota</taxon>
        <taxon>Metazoa</taxon>
        <taxon>Ecdysozoa</taxon>
        <taxon>Nematoda</taxon>
        <taxon>Chromadorea</taxon>
        <taxon>Rhabditida</taxon>
        <taxon>Tylenchina</taxon>
        <taxon>Tylenchomorpha</taxon>
        <taxon>Sphaerularioidea</taxon>
        <taxon>Anguinidae</taxon>
        <taxon>Anguininae</taxon>
        <taxon>Ditylenchus</taxon>
    </lineage>
</organism>
<accession>A0AAD4N8V6</accession>
<protein>
    <submittedName>
        <fullName evidence="1">Uncharacterized protein</fullName>
    </submittedName>
</protein>
<gene>
    <name evidence="1" type="ORF">DdX_04995</name>
</gene>
<evidence type="ECO:0000313" key="2">
    <source>
        <dbReference type="Proteomes" id="UP001201812"/>
    </source>
</evidence>